<dbReference type="SUPFAM" id="SSF51735">
    <property type="entry name" value="NAD(P)-binding Rossmann-fold domains"/>
    <property type="match status" value="1"/>
</dbReference>
<reference evidence="11 12" key="1">
    <citation type="journal article" date="2020" name="New Microbes New Infect">
        <title>Sellimonas caecigallum sp. nov., description and genome sequence of a new member of the Sellimonas genus isolated from the cecum of feral chicken.</title>
        <authorList>
            <person name="Wongkuna S."/>
            <person name="Ghimire S."/>
            <person name="Antony L."/>
            <person name="Chankhamhaengdecha S."/>
            <person name="Janvilisri T."/>
            <person name="Scaria J."/>
        </authorList>
    </citation>
    <scope>NUCLEOTIDE SEQUENCE [LARGE SCALE GENOMIC DNA]</scope>
    <source>
        <strain evidence="11 12">SW451</strain>
    </source>
</reference>
<dbReference type="InterPro" id="IPR013328">
    <property type="entry name" value="6PGD_dom2"/>
</dbReference>
<dbReference type="InterPro" id="IPR008927">
    <property type="entry name" value="6-PGluconate_DH-like_C_sf"/>
</dbReference>
<dbReference type="SUPFAM" id="SSF52540">
    <property type="entry name" value="P-loop containing nucleoside triphosphate hydrolases"/>
    <property type="match status" value="1"/>
</dbReference>
<dbReference type="Pfam" id="PF08546">
    <property type="entry name" value="ApbA_C"/>
    <property type="match status" value="1"/>
</dbReference>
<keyword evidence="3 8" id="KW-0378">Hydrolase</keyword>
<dbReference type="EMBL" id="VIRV01000009">
    <property type="protein sequence ID" value="MBY0758918.1"/>
    <property type="molecule type" value="Genomic_DNA"/>
</dbReference>
<protein>
    <submittedName>
        <fullName evidence="11">2-dehydropantoate 2-reductase</fullName>
        <ecNumber evidence="11">1.1.1.169</ecNumber>
    </submittedName>
</protein>
<keyword evidence="2 8" id="KW-0547">Nucleotide-binding</keyword>
<feature type="coiled-coil region" evidence="9">
    <location>
        <begin position="305"/>
        <end position="375"/>
    </location>
</feature>
<keyword evidence="6" id="KW-0521">NADP</keyword>
<dbReference type="RefSeq" id="WP_221919785.1">
    <property type="nucleotide sequence ID" value="NZ_CP173660.1"/>
</dbReference>
<dbReference type="Gene3D" id="3.40.50.300">
    <property type="entry name" value="P-loop containing nucleotide triphosphate hydrolases"/>
    <property type="match status" value="2"/>
</dbReference>
<evidence type="ECO:0000313" key="12">
    <source>
        <dbReference type="Proteomes" id="UP000779049"/>
    </source>
</evidence>
<evidence type="ECO:0000256" key="5">
    <source>
        <dbReference type="ARBA" id="ARBA00022840"/>
    </source>
</evidence>
<keyword evidence="7 11" id="KW-0560">Oxidoreductase</keyword>
<sequence length="981" mass="113465">MQTDSKITIVGIGGVGGYLSGMLCRTFSQVTLIARGERGKSIEKGGVILHSEYNGEIHAVPHRVVHSAEEIREIQDIIFLCVKNYSLEDVCRDLRHCVDAHTIIVPVMNGADTGKRTKAFLGKGRVSDCVIYITSFLNPDFSVTQLGQYARLVLGSKEDAEAAREAGKYLAAAGIDCEVYEDADQAVWEKYIFNCAYNVETAYYNANVEDLQTDEKRREELRTLLGEACSVAAAKHIHIRENYQEEEYERFLHLSEGSTSSLKRDMEAGKTSEIETFGGYLVEEAQRLNIPIPLSEKIYRELRCREFLNGVKRKIEKKLEETRKEIEEGRQDIAGMHEYYWENRAEMDQYGYEDYDNQQALLRSVNANQEKQKQEHRYRKMLDSPFFGRVDFTYEGEERPESFYIGIGNFAERTGAVPLIYDWRAPVASLFYDFDQGKAYYDAPSGRLEGEIISKWQYKIRGGKMIYAFESDMKIDDEILKEELGSNGDVKLKNIIRTIQREQNAIIRNTKDKILAIQGTAGSGKTSVALHRIAYLLYHDRKHLKSSNILILSPNSVFADYIAHILPELGEEAIQELNFDLFAYRELQDVVSDCEDRYDDIEKRMQKNVCQARHREKQSREFLGMAEGFLAELEERLVNLKAVSFRGIEKTEQEMIRLFYFKFQNVPLLSRADAIMEALIDEYETLYNRNISEEDLEEIRKKFSQMYVTKDLYVIYNWLMEESGYPLLPKVPYEKRKLEYEDVFPMLYLKYRLYGAKSQKTIRHLVIDEMQDYSYLQYVILDMLFACPMTILGDRAQTLDDKTRDVLTFLPQIFGKKIRRIEMKKSYRNTSEIAQYAAALYKEQNMDVEIFRRHGKPVEEKAFSTLLEAVREIRKNVKTGPDGYETAAVLTATQEEAEAVCRCLKEEGQEAFCIDRDSSTFRRGLSVTTFYLAKGLEFDQVFGIRPEKGNIFSAQADYITATRAMHELYMYRICGDGKEEE</sequence>
<evidence type="ECO:0000256" key="3">
    <source>
        <dbReference type="ARBA" id="ARBA00022801"/>
    </source>
</evidence>
<dbReference type="EC" id="1.1.1.169" evidence="11"/>
<evidence type="ECO:0000256" key="4">
    <source>
        <dbReference type="ARBA" id="ARBA00022806"/>
    </source>
</evidence>
<dbReference type="Proteomes" id="UP000779049">
    <property type="component" value="Unassembled WGS sequence"/>
</dbReference>
<dbReference type="Gene3D" id="1.10.1040.10">
    <property type="entry name" value="N-(1-d-carboxylethyl)-l-norvaline Dehydrogenase, domain 2"/>
    <property type="match status" value="1"/>
</dbReference>
<keyword evidence="4 8" id="KW-0347">Helicase</keyword>
<evidence type="ECO:0000256" key="6">
    <source>
        <dbReference type="ARBA" id="ARBA00022857"/>
    </source>
</evidence>
<evidence type="ECO:0000256" key="8">
    <source>
        <dbReference type="PROSITE-ProRule" id="PRU00560"/>
    </source>
</evidence>
<feature type="domain" description="UvrD-like helicase ATP-binding" evidence="10">
    <location>
        <begin position="498"/>
        <end position="830"/>
    </location>
</feature>
<dbReference type="InterPro" id="IPR014016">
    <property type="entry name" value="UvrD-like_ATP-bd"/>
</dbReference>
<comment type="similarity">
    <text evidence="1">Belongs to the ketopantoate reductase family.</text>
</comment>
<evidence type="ECO:0000259" key="10">
    <source>
        <dbReference type="PROSITE" id="PS51198"/>
    </source>
</evidence>
<keyword evidence="5 8" id="KW-0067">ATP-binding</keyword>
<dbReference type="PANTHER" id="PTHR21708:SF26">
    <property type="entry name" value="2-DEHYDROPANTOATE 2-REDUCTASE"/>
    <property type="match status" value="1"/>
</dbReference>
<proteinExistence type="inferred from homology"/>
<gene>
    <name evidence="11" type="ORF">FLB61_07440</name>
</gene>
<keyword evidence="12" id="KW-1185">Reference proteome</keyword>
<name>A0ABS7L761_9FIRM</name>
<dbReference type="PROSITE" id="PS51198">
    <property type="entry name" value="UVRD_HELICASE_ATP_BIND"/>
    <property type="match status" value="1"/>
</dbReference>
<dbReference type="GO" id="GO:0008677">
    <property type="term" value="F:2-dehydropantoate 2-reductase activity"/>
    <property type="evidence" value="ECO:0007669"/>
    <property type="project" value="UniProtKB-EC"/>
</dbReference>
<evidence type="ECO:0000256" key="9">
    <source>
        <dbReference type="SAM" id="Coils"/>
    </source>
</evidence>
<evidence type="ECO:0000256" key="2">
    <source>
        <dbReference type="ARBA" id="ARBA00022741"/>
    </source>
</evidence>
<accession>A0ABS7L761</accession>
<evidence type="ECO:0000256" key="1">
    <source>
        <dbReference type="ARBA" id="ARBA00007870"/>
    </source>
</evidence>
<dbReference type="Pfam" id="PF00580">
    <property type="entry name" value="UvrD-helicase"/>
    <property type="match status" value="1"/>
</dbReference>
<dbReference type="InterPro" id="IPR003710">
    <property type="entry name" value="ApbA"/>
</dbReference>
<dbReference type="Pfam" id="PF02558">
    <property type="entry name" value="ApbA"/>
    <property type="match status" value="1"/>
</dbReference>
<organism evidence="11 12">
    <name type="scientific">Sellimonas caecigallum</name>
    <dbReference type="NCBI Taxonomy" id="2592333"/>
    <lineage>
        <taxon>Bacteria</taxon>
        <taxon>Bacillati</taxon>
        <taxon>Bacillota</taxon>
        <taxon>Clostridia</taxon>
        <taxon>Lachnospirales</taxon>
        <taxon>Lachnospiraceae</taxon>
        <taxon>Sellimonas</taxon>
    </lineage>
</organism>
<dbReference type="InterPro" id="IPR013752">
    <property type="entry name" value="KPA_reductase"/>
</dbReference>
<keyword evidence="9" id="KW-0175">Coiled coil</keyword>
<feature type="binding site" evidence="8">
    <location>
        <begin position="519"/>
        <end position="526"/>
    </location>
    <ligand>
        <name>ATP</name>
        <dbReference type="ChEBI" id="CHEBI:30616"/>
    </ligand>
</feature>
<dbReference type="InterPro" id="IPR036291">
    <property type="entry name" value="NAD(P)-bd_dom_sf"/>
</dbReference>
<dbReference type="InterPro" id="IPR013332">
    <property type="entry name" value="KPR_N"/>
</dbReference>
<dbReference type="InterPro" id="IPR027417">
    <property type="entry name" value="P-loop_NTPase"/>
</dbReference>
<evidence type="ECO:0000256" key="7">
    <source>
        <dbReference type="ARBA" id="ARBA00023002"/>
    </source>
</evidence>
<dbReference type="PANTHER" id="PTHR21708">
    <property type="entry name" value="PROBABLE 2-DEHYDROPANTOATE 2-REDUCTASE"/>
    <property type="match status" value="1"/>
</dbReference>
<dbReference type="Gene3D" id="3.40.50.720">
    <property type="entry name" value="NAD(P)-binding Rossmann-like Domain"/>
    <property type="match status" value="1"/>
</dbReference>
<evidence type="ECO:0000313" key="11">
    <source>
        <dbReference type="EMBL" id="MBY0758918.1"/>
    </source>
</evidence>
<comment type="caution">
    <text evidence="11">The sequence shown here is derived from an EMBL/GenBank/DDBJ whole genome shotgun (WGS) entry which is preliminary data.</text>
</comment>
<dbReference type="NCBIfam" id="TIGR00745">
    <property type="entry name" value="apbA_panE"/>
    <property type="match status" value="1"/>
</dbReference>
<dbReference type="SUPFAM" id="SSF48179">
    <property type="entry name" value="6-phosphogluconate dehydrogenase C-terminal domain-like"/>
    <property type="match status" value="1"/>
</dbReference>
<dbReference type="InterPro" id="IPR051402">
    <property type="entry name" value="KPR-Related"/>
</dbReference>